<dbReference type="EMBL" id="CP118615">
    <property type="protein sequence ID" value="WDZ84575.1"/>
    <property type="molecule type" value="Genomic_DNA"/>
</dbReference>
<accession>A0ABY7ZNH8</accession>
<dbReference type="SMART" id="SM00530">
    <property type="entry name" value="HTH_XRE"/>
    <property type="match status" value="1"/>
</dbReference>
<dbReference type="PROSITE" id="PS50943">
    <property type="entry name" value="HTH_CROC1"/>
    <property type="match status" value="1"/>
</dbReference>
<dbReference type="Gene3D" id="1.10.260.40">
    <property type="entry name" value="lambda repressor-like DNA-binding domains"/>
    <property type="match status" value="1"/>
</dbReference>
<dbReference type="Gene3D" id="1.25.40.10">
    <property type="entry name" value="Tetratricopeptide repeat domain"/>
    <property type="match status" value="1"/>
</dbReference>
<dbReference type="InterPro" id="IPR011990">
    <property type="entry name" value="TPR-like_helical_dom_sf"/>
</dbReference>
<dbReference type="Pfam" id="PF13560">
    <property type="entry name" value="HTH_31"/>
    <property type="match status" value="1"/>
</dbReference>
<keyword evidence="3" id="KW-1185">Reference proteome</keyword>
<evidence type="ECO:0000259" key="1">
    <source>
        <dbReference type="PROSITE" id="PS50943"/>
    </source>
</evidence>
<name>A0ABY7ZNH8_9ACTN</name>
<sequence length="409" mass="44445">MDRLPVGRRVAYWRARRGMSQQALADALGKSKSWVDKVERSVRRLDKLSNLQEIARALRIDVQLLLGTEPSPTDPDDATDTRVSDRDVDAVRVALFRYDATLPRPDHTGPMSRRDLRRAVEHGWLAFQHTDYRQLLRGLPGLLRDTQRLRLAHPDDPTAYHLLGQAHQLTSALLGKLGETGMAWLTADRALTNCQHADDAVLTASAAGQLARVLHAMGRPRHSLEVAIAVAHRLAPADPLTAAPAPHLPGCGSLLLHAALGAAGCGDRPGVRDLLDQADEVAAIVGESPGRYGTSCAPVLVELTRVTAALDLGDHTDALNRHRALLGTPAFQRLPVEQRAAHLVDVAGRCVRLGDLAEAGRALLLAYRTAPAEVRHRPAARNTLRTLVRRATRPAPEITHLAESLRVAV</sequence>
<reference evidence="2 3" key="1">
    <citation type="submission" date="2023-02" db="EMBL/GenBank/DDBJ databases">
        <authorList>
            <person name="Mo P."/>
        </authorList>
    </citation>
    <scope>NUCLEOTIDE SEQUENCE [LARGE SCALE GENOMIC DNA]</scope>
    <source>
        <strain evidence="2 3">HUAS 3</strain>
    </source>
</reference>
<feature type="domain" description="HTH cro/C1-type" evidence="1">
    <location>
        <begin position="10"/>
        <end position="65"/>
    </location>
</feature>
<organism evidence="2 3">
    <name type="scientific">Micromonospora cathayae</name>
    <dbReference type="NCBI Taxonomy" id="3028804"/>
    <lineage>
        <taxon>Bacteria</taxon>
        <taxon>Bacillati</taxon>
        <taxon>Actinomycetota</taxon>
        <taxon>Actinomycetes</taxon>
        <taxon>Micromonosporales</taxon>
        <taxon>Micromonosporaceae</taxon>
        <taxon>Micromonospora</taxon>
    </lineage>
</organism>
<protein>
    <submittedName>
        <fullName evidence="2">Helix-turn-helix domain-containing protein</fullName>
    </submittedName>
</protein>
<evidence type="ECO:0000313" key="3">
    <source>
        <dbReference type="Proteomes" id="UP001219605"/>
    </source>
</evidence>
<dbReference type="CDD" id="cd00093">
    <property type="entry name" value="HTH_XRE"/>
    <property type="match status" value="1"/>
</dbReference>
<dbReference type="InterPro" id="IPR001387">
    <property type="entry name" value="Cro/C1-type_HTH"/>
</dbReference>
<dbReference type="SUPFAM" id="SSF47413">
    <property type="entry name" value="lambda repressor-like DNA-binding domains"/>
    <property type="match status" value="1"/>
</dbReference>
<evidence type="ECO:0000313" key="2">
    <source>
        <dbReference type="EMBL" id="WDZ84575.1"/>
    </source>
</evidence>
<dbReference type="Proteomes" id="UP001219605">
    <property type="component" value="Chromosome"/>
</dbReference>
<dbReference type="InterPro" id="IPR010982">
    <property type="entry name" value="Lambda_DNA-bd_dom_sf"/>
</dbReference>
<dbReference type="RefSeq" id="WP_275031151.1">
    <property type="nucleotide sequence ID" value="NZ_CP118615.1"/>
</dbReference>
<gene>
    <name evidence="2" type="ORF">PVK37_29775</name>
</gene>
<proteinExistence type="predicted"/>